<dbReference type="EMBL" id="BAAAUV010000009">
    <property type="protein sequence ID" value="GAA3218009.1"/>
    <property type="molecule type" value="Genomic_DNA"/>
</dbReference>
<comment type="caution">
    <text evidence="9">The sequence shown here is derived from an EMBL/GenBank/DDBJ whole genome shotgun (WGS) entry which is preliminary data.</text>
</comment>
<keyword evidence="6" id="KW-0627">Porphyrin biosynthesis</keyword>
<protein>
    <recommendedName>
        <fullName evidence="2">coproporphyrin ferrochelatase</fullName>
        <ecNumber evidence="2">4.99.1.9</ecNumber>
    </recommendedName>
</protein>
<evidence type="ECO:0000256" key="8">
    <source>
        <dbReference type="RuleBase" id="RU004185"/>
    </source>
</evidence>
<name>A0ABP6QBM2_9ACTN</name>
<evidence type="ECO:0000256" key="5">
    <source>
        <dbReference type="ARBA" id="ARBA00023239"/>
    </source>
</evidence>
<evidence type="ECO:0000256" key="1">
    <source>
        <dbReference type="ARBA" id="ARBA00004744"/>
    </source>
</evidence>
<dbReference type="Proteomes" id="UP001501237">
    <property type="component" value="Unassembled WGS sequence"/>
</dbReference>
<keyword evidence="4" id="KW-0350">Heme biosynthesis</keyword>
<organism evidence="9 10">
    <name type="scientific">Actinocorallia longicatena</name>
    <dbReference type="NCBI Taxonomy" id="111803"/>
    <lineage>
        <taxon>Bacteria</taxon>
        <taxon>Bacillati</taxon>
        <taxon>Actinomycetota</taxon>
        <taxon>Actinomycetes</taxon>
        <taxon>Streptosporangiales</taxon>
        <taxon>Thermomonosporaceae</taxon>
        <taxon>Actinocorallia</taxon>
    </lineage>
</organism>
<dbReference type="CDD" id="cd00419">
    <property type="entry name" value="Ferrochelatase_C"/>
    <property type="match status" value="1"/>
</dbReference>
<dbReference type="Gene3D" id="3.40.50.1400">
    <property type="match status" value="2"/>
</dbReference>
<dbReference type="NCBIfam" id="TIGR00109">
    <property type="entry name" value="hemH"/>
    <property type="match status" value="1"/>
</dbReference>
<dbReference type="InterPro" id="IPR001015">
    <property type="entry name" value="Ferrochelatase"/>
</dbReference>
<evidence type="ECO:0000256" key="2">
    <source>
        <dbReference type="ARBA" id="ARBA00013215"/>
    </source>
</evidence>
<comment type="similarity">
    <text evidence="8">Belongs to the ferrochelatase family.</text>
</comment>
<dbReference type="EC" id="4.99.1.9" evidence="2"/>
<reference evidence="10" key="1">
    <citation type="journal article" date="2019" name="Int. J. Syst. Evol. Microbiol.">
        <title>The Global Catalogue of Microorganisms (GCM) 10K type strain sequencing project: providing services to taxonomists for standard genome sequencing and annotation.</title>
        <authorList>
            <consortium name="The Broad Institute Genomics Platform"/>
            <consortium name="The Broad Institute Genome Sequencing Center for Infectious Disease"/>
            <person name="Wu L."/>
            <person name="Ma J."/>
        </authorList>
    </citation>
    <scope>NUCLEOTIDE SEQUENCE [LARGE SCALE GENOMIC DNA]</scope>
    <source>
        <strain evidence="10">JCM 9377</strain>
    </source>
</reference>
<evidence type="ECO:0000256" key="4">
    <source>
        <dbReference type="ARBA" id="ARBA00023133"/>
    </source>
</evidence>
<dbReference type="PANTHER" id="PTHR11108">
    <property type="entry name" value="FERROCHELATASE"/>
    <property type="match status" value="1"/>
</dbReference>
<evidence type="ECO:0000256" key="3">
    <source>
        <dbReference type="ARBA" id="ARBA00023004"/>
    </source>
</evidence>
<accession>A0ABP6QBM2</accession>
<comment type="pathway">
    <text evidence="1">Porphyrin-containing compound metabolism; protoheme biosynthesis.</text>
</comment>
<keyword evidence="3" id="KW-0408">Iron</keyword>
<dbReference type="Pfam" id="PF00762">
    <property type="entry name" value="Ferrochelatase"/>
    <property type="match status" value="1"/>
</dbReference>
<dbReference type="PANTHER" id="PTHR11108:SF1">
    <property type="entry name" value="FERROCHELATASE, MITOCHONDRIAL"/>
    <property type="match status" value="1"/>
</dbReference>
<comment type="catalytic activity">
    <reaction evidence="7">
        <text>Fe-coproporphyrin III + 2 H(+) = coproporphyrin III + Fe(2+)</text>
        <dbReference type="Rhea" id="RHEA:49572"/>
        <dbReference type="ChEBI" id="CHEBI:15378"/>
        <dbReference type="ChEBI" id="CHEBI:29033"/>
        <dbReference type="ChEBI" id="CHEBI:68438"/>
        <dbReference type="ChEBI" id="CHEBI:131725"/>
        <dbReference type="EC" id="4.99.1.9"/>
    </reaction>
    <physiologicalReaction direction="right-to-left" evidence="7">
        <dbReference type="Rhea" id="RHEA:49574"/>
    </physiologicalReaction>
</comment>
<dbReference type="InterPro" id="IPR033644">
    <property type="entry name" value="Ferrochelatase_C"/>
</dbReference>
<dbReference type="CDD" id="cd03411">
    <property type="entry name" value="Ferrochelatase_N"/>
    <property type="match status" value="1"/>
</dbReference>
<evidence type="ECO:0000313" key="9">
    <source>
        <dbReference type="EMBL" id="GAA3218009.1"/>
    </source>
</evidence>
<proteinExistence type="inferred from homology"/>
<evidence type="ECO:0000256" key="6">
    <source>
        <dbReference type="ARBA" id="ARBA00023244"/>
    </source>
</evidence>
<dbReference type="SUPFAM" id="SSF53800">
    <property type="entry name" value="Chelatase"/>
    <property type="match status" value="1"/>
</dbReference>
<keyword evidence="10" id="KW-1185">Reference proteome</keyword>
<dbReference type="InterPro" id="IPR033659">
    <property type="entry name" value="Ferrochelatase_N"/>
</dbReference>
<sequence>MDALLLMSFGGPEGPEDVMPFLENVTRGRGVPRDRLEKVAEHYQLFGGVSPINQQCRELKAAIEAVVDVPVYWGNRNWPPFVEDTVARMKADGVTRAKAFVTSAYSGYSCEGQYQEDIDRARAAVPGAPEITKLPVYCLEDGFLLPFIEATRTALEHAPGARLVFTAHSVPLAQDGREQYAAELAEVARRVHAGVDPALEWDLVYQSRSGSPRTPWLEPDVCDHLEKLHAEGETTVVLVPIGFTSDHMEVKYDLDVEARDLAAEKGMTLVRAATPGTHPAFVALARDLYLRN</sequence>
<evidence type="ECO:0000256" key="7">
    <source>
        <dbReference type="ARBA" id="ARBA00024536"/>
    </source>
</evidence>
<gene>
    <name evidence="9" type="ORF">GCM10010468_41210</name>
</gene>
<keyword evidence="5" id="KW-0456">Lyase</keyword>
<evidence type="ECO:0000313" key="10">
    <source>
        <dbReference type="Proteomes" id="UP001501237"/>
    </source>
</evidence>